<sequence>MSKLELRHFIKNHRFVYLLLILPLVTMLGLGLYRGQVSHDLRHQERQQANRLASDLSWSISTMQRQGVPEDNPLLVSLKEAEKTRFDYSVAAYYEEWDRVNQDKLSIWRTLLALNNQGKELLSISRQQIEAELPVIEWQVNYQIGRLDVKTTRESSYLMTQLSPYLLGIPLLLLFSYLVGLPLLRDFFANQQAFLKTLPIPYSRLLSRRLGVFLCLGLGYGLSIAVGWAIYHVLFDQLPLTALLHYPMAPGWPLWQGILALYLFWLGLVILFWLILLLINRWVQELLLVWLGLGVSVTLLAEFSRLLDFYPFYSIFSYWDIYGFVLHQSSLEILYTVLILFGLLLGVWRVIVTLSYAVLKRGRARRRYDLSSSRFQTSFEWLKLLRGHLWWQICLCILAFFLYYGVSQGIQYHQLQAANIAQKSEFLKINLSDYRQAYPTEELYQSALASFQRQEALVEELKQGKTKLATEMEYDELKQDVDFLQGKGDRTLLPIRDWIFMPNAYINYQLAEWKRNYGIDFQLPGGPYWTLYIPNYEQSPRSGEDQPPLSIDIAVFEAYLARVSKPMKSYTALGIVGNLFEERLYLGLWVILVIFLVAPTVLDKETGRWRFQATLPLARKYLVKLRRRISLQQVVLLMLGSVILLALAGSLIAGLGHIQLPQVRYLVDGQQWGGLIGQRLRVPSTHQFFEILPSWYYYLEAFLLLVAVTYFINSLCHFVARWVKSTAIYISLVAGILGIGYGATLLLPSLAQAMSPFRYLDLAPVLDGRLSVSLGQNLLTHWTGLVVCGLAGLLLNICLHCALKGRDQV</sequence>
<keyword evidence="1" id="KW-0812">Transmembrane</keyword>
<feature type="transmembrane region" description="Helical" evidence="1">
    <location>
        <begin position="634"/>
        <end position="658"/>
    </location>
</feature>
<gene>
    <name evidence="2" type="ORF">HXK00_05850</name>
</gene>
<organism evidence="2 3">
    <name type="scientific">Abiotrophia defectiva</name>
    <name type="common">Streptococcus defectivus</name>
    <dbReference type="NCBI Taxonomy" id="46125"/>
    <lineage>
        <taxon>Bacteria</taxon>
        <taxon>Bacillati</taxon>
        <taxon>Bacillota</taxon>
        <taxon>Bacilli</taxon>
        <taxon>Lactobacillales</taxon>
        <taxon>Aerococcaceae</taxon>
        <taxon>Abiotrophia</taxon>
    </lineage>
</organism>
<feature type="transmembrane region" description="Helical" evidence="1">
    <location>
        <begin position="779"/>
        <end position="803"/>
    </location>
</feature>
<protein>
    <submittedName>
        <fullName evidence="2">Uncharacterized protein</fullName>
    </submittedName>
</protein>
<dbReference type="Proteomes" id="UP000757900">
    <property type="component" value="Unassembled WGS sequence"/>
</dbReference>
<feature type="transmembrane region" description="Helical" evidence="1">
    <location>
        <begin position="333"/>
        <end position="359"/>
    </location>
</feature>
<feature type="transmembrane region" description="Helical" evidence="1">
    <location>
        <begin position="254"/>
        <end position="279"/>
    </location>
</feature>
<feature type="transmembrane region" description="Helical" evidence="1">
    <location>
        <begin position="584"/>
        <end position="602"/>
    </location>
</feature>
<reference evidence="2" key="1">
    <citation type="submission" date="2020-04" db="EMBL/GenBank/DDBJ databases">
        <title>Deep metagenomics examines the oral microbiome during advanced dental caries in children, revealing novel taxa and co-occurrences with host molecules.</title>
        <authorList>
            <person name="Baker J.L."/>
            <person name="Morton J.T."/>
            <person name="Dinis M."/>
            <person name="Alvarez R."/>
            <person name="Tran N.C."/>
            <person name="Knight R."/>
            <person name="Edlund A."/>
        </authorList>
    </citation>
    <scope>NUCLEOTIDE SEQUENCE</scope>
    <source>
        <strain evidence="2">JCVI_23_bin.16</strain>
    </source>
</reference>
<keyword evidence="1" id="KW-1133">Transmembrane helix</keyword>
<evidence type="ECO:0000313" key="2">
    <source>
        <dbReference type="EMBL" id="MBF0935151.1"/>
    </source>
</evidence>
<feature type="transmembrane region" description="Helical" evidence="1">
    <location>
        <begin position="286"/>
        <end position="313"/>
    </location>
</feature>
<accession>A0A929QTD0</accession>
<feature type="transmembrane region" description="Helical" evidence="1">
    <location>
        <begin position="728"/>
        <end position="751"/>
    </location>
</feature>
<keyword evidence="1" id="KW-0472">Membrane</keyword>
<name>A0A929QTD0_ABIDE</name>
<evidence type="ECO:0000313" key="3">
    <source>
        <dbReference type="Proteomes" id="UP000757900"/>
    </source>
</evidence>
<feature type="transmembrane region" description="Helical" evidence="1">
    <location>
        <begin position="695"/>
        <end position="716"/>
    </location>
</feature>
<feature type="transmembrane region" description="Helical" evidence="1">
    <location>
        <begin position="389"/>
        <end position="406"/>
    </location>
</feature>
<feature type="transmembrane region" description="Helical" evidence="1">
    <location>
        <begin position="165"/>
        <end position="189"/>
    </location>
</feature>
<feature type="transmembrane region" description="Helical" evidence="1">
    <location>
        <begin position="15"/>
        <end position="33"/>
    </location>
</feature>
<feature type="transmembrane region" description="Helical" evidence="1">
    <location>
        <begin position="210"/>
        <end position="234"/>
    </location>
</feature>
<dbReference type="EMBL" id="JABZFV010000142">
    <property type="protein sequence ID" value="MBF0935151.1"/>
    <property type="molecule type" value="Genomic_DNA"/>
</dbReference>
<proteinExistence type="predicted"/>
<comment type="caution">
    <text evidence="2">The sequence shown here is derived from an EMBL/GenBank/DDBJ whole genome shotgun (WGS) entry which is preliminary data.</text>
</comment>
<evidence type="ECO:0000256" key="1">
    <source>
        <dbReference type="SAM" id="Phobius"/>
    </source>
</evidence>
<dbReference type="AlphaFoldDB" id="A0A929QTD0"/>